<dbReference type="OMA" id="AINCWAS"/>
<dbReference type="OrthoDB" id="2125396at2759"/>
<proteinExistence type="predicted"/>
<dbReference type="InParanoid" id="Q75EY0"/>
<gene>
    <name evidence="1" type="ORF">AGOS_AAL052C</name>
</gene>
<dbReference type="eggNOG" id="ENOG502QSAP">
    <property type="taxonomic scope" value="Eukaryota"/>
</dbReference>
<dbReference type="GeneID" id="4618718"/>
<dbReference type="GO" id="GO:0019005">
    <property type="term" value="C:SCF ubiquitin ligase complex"/>
    <property type="evidence" value="ECO:0000318"/>
    <property type="project" value="GO_Central"/>
</dbReference>
<name>Q75EY0_EREGS</name>
<sequence>MAGKRRPKKARAPYRKYVAGQGFVHTYGVSSTESSAHDESGLFPADSGVQVSDDDIARRLVDMTLSASAAFAGGAAPIPYPGHSMVLPWELQFLVLSKCKTIETHFMQVCRRWYIMCLPLIYRAPRLSSKNFYKFVETLVAARKQNYGQYVVDLDLSMIIQSGKNSFVAKVLRRCSQHLEHFTAPQTSFGIAPLISLRSCSNLRYLDLGLLSETVKLKQLFEAINGFQHLTHLSFPRSSIACEGFREVAWPQSLVYLKLSGGITNEFIREAALPHTIRTLEFSFCPQVDEHSIYMLLSKTGESLEYLRFYYPMPALGDKSLDYVFRYCSNLLGVQLVVDYCSKWAFSEHLLSPLAYPRPLRSIVLESSGSLGLSFKIHPDDITIAVAEDRLPCIRDVRISSRLGWDSHSSDVEDLVSVLDDRDANLYVKF</sequence>
<dbReference type="SUPFAM" id="SSF52047">
    <property type="entry name" value="RNI-like"/>
    <property type="match status" value="1"/>
</dbReference>
<accession>Q75EY0</accession>
<evidence type="ECO:0000313" key="2">
    <source>
        <dbReference type="Proteomes" id="UP000000591"/>
    </source>
</evidence>
<reference evidence="1 2" key="1">
    <citation type="journal article" date="2004" name="Science">
        <title>The Ashbya gossypii genome as a tool for mapping the ancient Saccharomyces cerevisiae genome.</title>
        <authorList>
            <person name="Dietrich F.S."/>
            <person name="Voegeli S."/>
            <person name="Brachat S."/>
            <person name="Lerch A."/>
            <person name="Gates K."/>
            <person name="Steiner S."/>
            <person name="Mohr C."/>
            <person name="Pohlmann R."/>
            <person name="Luedi P."/>
            <person name="Choi S."/>
            <person name="Wing R.A."/>
            <person name="Flavier A."/>
            <person name="Gaffney T.D."/>
            <person name="Philippsen P."/>
        </authorList>
    </citation>
    <scope>NUCLEOTIDE SEQUENCE [LARGE SCALE GENOMIC DNA]</scope>
    <source>
        <strain evidence="2">ATCC 10895 / CBS 109.51 / FGSC 9923 / NRRL Y-1056</strain>
    </source>
</reference>
<dbReference type="HOGENOM" id="CLU_042679_1_0_1"/>
<dbReference type="GO" id="GO:0031146">
    <property type="term" value="P:SCF-dependent proteasomal ubiquitin-dependent protein catabolic process"/>
    <property type="evidence" value="ECO:0000318"/>
    <property type="project" value="GO_Central"/>
</dbReference>
<dbReference type="Proteomes" id="UP000000591">
    <property type="component" value="Chromosome I"/>
</dbReference>
<reference evidence="2" key="2">
    <citation type="journal article" date="2013" name="G3 (Bethesda)">
        <title>Genomes of Ashbya fungi isolated from insects reveal four mating-type loci, numerous translocations, lack of transposons, and distinct gene duplications.</title>
        <authorList>
            <person name="Dietrich F.S."/>
            <person name="Voegeli S."/>
            <person name="Kuo S."/>
            <person name="Philippsen P."/>
        </authorList>
    </citation>
    <scope>GENOME REANNOTATION</scope>
    <source>
        <strain evidence="2">ATCC 10895 / CBS 109.51 / FGSC 9923 / NRRL Y-1056</strain>
    </source>
</reference>
<dbReference type="Gene3D" id="3.80.10.10">
    <property type="entry name" value="Ribonuclease Inhibitor"/>
    <property type="match status" value="1"/>
</dbReference>
<dbReference type="InterPro" id="IPR032675">
    <property type="entry name" value="LRR_dom_sf"/>
</dbReference>
<dbReference type="EMBL" id="AE016814">
    <property type="protein sequence ID" value="AAS50314.1"/>
    <property type="molecule type" value="Genomic_DNA"/>
</dbReference>
<dbReference type="FunCoup" id="Q75EY0">
    <property type="interactions" value="41"/>
</dbReference>
<dbReference type="KEGG" id="ago:AGOS_AAL052C"/>
<dbReference type="RefSeq" id="NP_982490.1">
    <property type="nucleotide sequence ID" value="NM_207843.2"/>
</dbReference>
<dbReference type="AlphaFoldDB" id="Q75EY0"/>
<dbReference type="STRING" id="284811.Q75EY0"/>
<protein>
    <submittedName>
        <fullName evidence="1">AAL052Cp</fullName>
    </submittedName>
</protein>
<evidence type="ECO:0000313" key="1">
    <source>
        <dbReference type="EMBL" id="AAS50314.1"/>
    </source>
</evidence>
<organism evidence="1 2">
    <name type="scientific">Eremothecium gossypii (strain ATCC 10895 / CBS 109.51 / FGSC 9923 / NRRL Y-1056)</name>
    <name type="common">Yeast</name>
    <name type="synonym">Ashbya gossypii</name>
    <dbReference type="NCBI Taxonomy" id="284811"/>
    <lineage>
        <taxon>Eukaryota</taxon>
        <taxon>Fungi</taxon>
        <taxon>Dikarya</taxon>
        <taxon>Ascomycota</taxon>
        <taxon>Saccharomycotina</taxon>
        <taxon>Saccharomycetes</taxon>
        <taxon>Saccharomycetales</taxon>
        <taxon>Saccharomycetaceae</taxon>
        <taxon>Eremothecium</taxon>
    </lineage>
</organism>
<keyword evidence="2" id="KW-1185">Reference proteome</keyword>